<evidence type="ECO:0000256" key="9">
    <source>
        <dbReference type="ARBA" id="ARBA00023237"/>
    </source>
</evidence>
<evidence type="ECO:0000256" key="3">
    <source>
        <dbReference type="ARBA" id="ARBA00022452"/>
    </source>
</evidence>
<dbReference type="Proteomes" id="UP000305131">
    <property type="component" value="Unassembled WGS sequence"/>
</dbReference>
<dbReference type="GO" id="GO:0009279">
    <property type="term" value="C:cell outer membrane"/>
    <property type="evidence" value="ECO:0007669"/>
    <property type="project" value="UniProtKB-SubCell"/>
</dbReference>
<evidence type="ECO:0000256" key="7">
    <source>
        <dbReference type="ARBA" id="ARBA00023114"/>
    </source>
</evidence>
<organism evidence="11 12">
    <name type="scientific">Xanthobacter autotrophicus</name>
    <dbReference type="NCBI Taxonomy" id="280"/>
    <lineage>
        <taxon>Bacteria</taxon>
        <taxon>Pseudomonadati</taxon>
        <taxon>Pseudomonadota</taxon>
        <taxon>Alphaproteobacteria</taxon>
        <taxon>Hyphomicrobiales</taxon>
        <taxon>Xanthobacteraceae</taxon>
        <taxon>Xanthobacter</taxon>
    </lineage>
</organism>
<keyword evidence="4 10" id="KW-0812">Transmembrane</keyword>
<keyword evidence="2 10" id="KW-0813">Transport</keyword>
<evidence type="ECO:0000256" key="1">
    <source>
        <dbReference type="ARBA" id="ARBA00009521"/>
    </source>
</evidence>
<comment type="similarity">
    <text evidence="1 10">Belongs to the alphaproteobacteria porin family.</text>
</comment>
<evidence type="ECO:0000256" key="10">
    <source>
        <dbReference type="RuleBase" id="RU364005"/>
    </source>
</evidence>
<evidence type="ECO:0000256" key="6">
    <source>
        <dbReference type="ARBA" id="ARBA00023065"/>
    </source>
</evidence>
<dbReference type="Pfam" id="PF02530">
    <property type="entry name" value="Porin_2"/>
    <property type="match status" value="1"/>
</dbReference>
<reference evidence="11 12" key="1">
    <citation type="submission" date="2019-05" db="EMBL/GenBank/DDBJ databases">
        <authorList>
            <person name="Zhou X."/>
        </authorList>
    </citation>
    <scope>NUCLEOTIDE SEQUENCE [LARGE SCALE GENOMIC DNA]</scope>
    <source>
        <strain evidence="11 12">DSM 432</strain>
    </source>
</reference>
<evidence type="ECO:0000256" key="4">
    <source>
        <dbReference type="ARBA" id="ARBA00022692"/>
    </source>
</evidence>
<keyword evidence="7 10" id="KW-0626">Porin</keyword>
<keyword evidence="8 10" id="KW-0472">Membrane</keyword>
<accession>A0A6C1KYJ4</accession>
<dbReference type="GO" id="GO:0006811">
    <property type="term" value="P:monoatomic ion transport"/>
    <property type="evidence" value="ECO:0007669"/>
    <property type="project" value="UniProtKB-KW"/>
</dbReference>
<dbReference type="RefSeq" id="WP_138397676.1">
    <property type="nucleotide sequence ID" value="NZ_JBAFVI010000004.1"/>
</dbReference>
<comment type="subcellular location">
    <subcellularLocation>
        <location evidence="10">Cell outer membrane</location>
        <topology evidence="10">Multi-pass membrane protein</topology>
    </subcellularLocation>
</comment>
<name>A0A6C1KYJ4_XANAU</name>
<comment type="caution">
    <text evidence="11">The sequence shown here is derived from an EMBL/GenBank/DDBJ whole genome shotgun (WGS) entry which is preliminary data.</text>
</comment>
<keyword evidence="9 10" id="KW-0998">Cell outer membrane</keyword>
<dbReference type="GeneID" id="95772035"/>
<feature type="chain" id="PRO_5025718581" description="Porin" evidence="10">
    <location>
        <begin position="24"/>
        <end position="493"/>
    </location>
</feature>
<dbReference type="GO" id="GO:0046930">
    <property type="term" value="C:pore complex"/>
    <property type="evidence" value="ECO:0007669"/>
    <property type="project" value="UniProtKB-KW"/>
</dbReference>
<keyword evidence="3 10" id="KW-1134">Transmembrane beta strand</keyword>
<dbReference type="InterPro" id="IPR003684">
    <property type="entry name" value="Porin_alphabac"/>
</dbReference>
<protein>
    <recommendedName>
        <fullName evidence="10">Porin</fullName>
    </recommendedName>
</protein>
<dbReference type="OrthoDB" id="7801681at2"/>
<evidence type="ECO:0000313" key="11">
    <source>
        <dbReference type="EMBL" id="TLX45053.1"/>
    </source>
</evidence>
<keyword evidence="5 10" id="KW-0732">Signal</keyword>
<gene>
    <name evidence="11" type="ORF">FBQ73_00975</name>
</gene>
<dbReference type="GO" id="GO:0015288">
    <property type="term" value="F:porin activity"/>
    <property type="evidence" value="ECO:0007669"/>
    <property type="project" value="UniProtKB-KW"/>
</dbReference>
<evidence type="ECO:0000256" key="8">
    <source>
        <dbReference type="ARBA" id="ARBA00023136"/>
    </source>
</evidence>
<comment type="function">
    <text evidence="10">Forms passive diffusion pores that allow small molecular weight hydrophilic materials across the outer membrane.</text>
</comment>
<evidence type="ECO:0000256" key="2">
    <source>
        <dbReference type="ARBA" id="ARBA00022448"/>
    </source>
</evidence>
<comment type="domain">
    <text evidence="10">Consists of 16-stranded beta-barrel sheets, with large surface-exposed loops, that form a transmembrane pore at the center of each barrel. The pore is partially ocluded by a peptide loop that folds into the pore lumen.</text>
</comment>
<evidence type="ECO:0000256" key="5">
    <source>
        <dbReference type="ARBA" id="ARBA00022729"/>
    </source>
</evidence>
<dbReference type="EMBL" id="VAUP01000002">
    <property type="protein sequence ID" value="TLX45053.1"/>
    <property type="molecule type" value="Genomic_DNA"/>
</dbReference>
<sequence length="493" mass="51847">MKMVKSLLLGSAAGLVAVVGAQAADLPVKAKAVEYVKICSAYGAGYYYIPGTDTCIKIGGYARFDTYVNAVGTFNPAITSAAGTIFNGPGVGNFAYPFKDSDDNDYLTRVRGVIDLDARTQTDYGTLRSYVRFGAEWNSQTGAGAASGSGVYFERAFIQFSGFTFGYTQSFFDTGLNYMLTTPLSGSNTWTTLAAYTAQFGNGFSATLSLEDAANRTTGVQMAGASTVASISSTTIGTGLGYTNYQAGQQAPDIVANLRIDQAWGSAQLSGALHQVQVTLPLYGGFYPGLSSSDSWGWALGGTVEFKLPFLAAGDSIFFQAGYQEGAANYLGLSGTAQGRSVGVGSIDLNQVGSFVTASGAFYTVADAVAVNSFGDTSLTKGWQIQGQFRHYWTPGLRSALYAGYVSYEVPDNVVAALDFNLWQVGVNTVWSPVKNLDIAAEVVYSKVDGSAPLGYYQAYTGAGTSSNPTTGYTLAGGSTDIWSGGVRVQRNF</sequence>
<keyword evidence="6 10" id="KW-0406">Ion transport</keyword>
<evidence type="ECO:0000313" key="12">
    <source>
        <dbReference type="Proteomes" id="UP000305131"/>
    </source>
</evidence>
<feature type="signal peptide" evidence="10">
    <location>
        <begin position="1"/>
        <end position="23"/>
    </location>
</feature>
<dbReference type="AlphaFoldDB" id="A0A6C1KYJ4"/>
<dbReference type="SUPFAM" id="SSF56935">
    <property type="entry name" value="Porins"/>
    <property type="match status" value="1"/>
</dbReference>
<proteinExistence type="inferred from homology"/>